<proteinExistence type="predicted"/>
<sequence length="128" mass="15033">MKRKTVSSFALWGVTCRGSAKKPVGKRCVCYCVVVHMHQHQNVVLDFERSWVHECFKRWHEHSRSLVLKTWTKAVGNAITRSLIFFQNDVTSQRRDIFFVKHSAPFTHLHDLIERLRPVSLTVTRRST</sequence>
<protein>
    <submittedName>
        <fullName evidence="1">Putative secreted protein</fullName>
    </submittedName>
</protein>
<organism evidence="1">
    <name type="scientific">Anopheles triannulatus</name>
    <dbReference type="NCBI Taxonomy" id="58253"/>
    <lineage>
        <taxon>Eukaryota</taxon>
        <taxon>Metazoa</taxon>
        <taxon>Ecdysozoa</taxon>
        <taxon>Arthropoda</taxon>
        <taxon>Hexapoda</taxon>
        <taxon>Insecta</taxon>
        <taxon>Pterygota</taxon>
        <taxon>Neoptera</taxon>
        <taxon>Endopterygota</taxon>
        <taxon>Diptera</taxon>
        <taxon>Nematocera</taxon>
        <taxon>Culicoidea</taxon>
        <taxon>Culicidae</taxon>
        <taxon>Anophelinae</taxon>
        <taxon>Anopheles</taxon>
    </lineage>
</organism>
<evidence type="ECO:0000313" key="1">
    <source>
        <dbReference type="EMBL" id="MBW48174.1"/>
    </source>
</evidence>
<dbReference type="EMBL" id="GGFK01014853">
    <property type="protein sequence ID" value="MBW48174.1"/>
    <property type="molecule type" value="Transcribed_RNA"/>
</dbReference>
<dbReference type="AlphaFoldDB" id="A0A2M4B537"/>
<name>A0A2M4B537_9DIPT</name>
<reference evidence="1" key="1">
    <citation type="submission" date="2018-01" db="EMBL/GenBank/DDBJ databases">
        <title>An insight into the sialome of Amazonian anophelines.</title>
        <authorList>
            <person name="Ribeiro J.M."/>
            <person name="Scarpassa V."/>
            <person name="Calvo E."/>
        </authorList>
    </citation>
    <scope>NUCLEOTIDE SEQUENCE</scope>
    <source>
        <tissue evidence="1">Salivary glands</tissue>
    </source>
</reference>
<accession>A0A2M4B537</accession>